<gene>
    <name evidence="2" type="primary">atp6</name>
</gene>
<evidence type="ECO:0000313" key="2">
    <source>
        <dbReference type="EMBL" id="APG32428.1"/>
    </source>
</evidence>
<keyword evidence="1" id="KW-0812">Transmembrane</keyword>
<dbReference type="EMBL" id="KU552127">
    <property type="protein sequence ID" value="APG32428.1"/>
    <property type="molecule type" value="Genomic_DNA"/>
</dbReference>
<name>A0A1P8CZ18_PTEPN</name>
<reference evidence="2" key="1">
    <citation type="submission" date="2016-01" db="EMBL/GenBank/DDBJ databases">
        <authorList>
            <person name="Oliw E.H."/>
        </authorList>
    </citation>
    <scope>NUCLEOTIDE SEQUENCE</scope>
</reference>
<geneLocation type="mitochondrion" evidence="2"/>
<feature type="transmembrane region" description="Helical" evidence="1">
    <location>
        <begin position="148"/>
        <end position="168"/>
    </location>
</feature>
<feature type="transmembrane region" description="Helical" evidence="1">
    <location>
        <begin position="100"/>
        <end position="128"/>
    </location>
</feature>
<dbReference type="AlphaFoldDB" id="A0A1P8CZ18"/>
<sequence>MKVLVSKSGSGMWLKVLASTGRGVRMACMGLVSAFSEYKALNSWSGFSEARSSEVFESKTEEVLHFAFSGKMEVTQKAVKECVDGVCEFGREGEMVEDFLLFWGFLYGGLLVFLSGGSYTVMVGFNHWFSGFFDRLGGRMGSSSVPGVPLFIVMMSLLVFSGFLTMCFGLEGCMVSCSGGLFAIVWVGQVSVVCGQLVRSGAMEASSRTESTMEKELRGVLKVLESFSVFISTFVIPLRYTVIYSMGWLILCWMSWVWSVSWAPVAVLSAVSVLAVEQVLLFLHLYIFSFLVSDLLSGYPKGYVSMN</sequence>
<proteinExistence type="predicted"/>
<organism evidence="2">
    <name type="scientific">Pteria penguin</name>
    <name type="common">Winged pearl oyster</name>
    <name type="synonym">Magnavicula penguin</name>
    <dbReference type="NCBI Taxonomy" id="113549"/>
    <lineage>
        <taxon>Eukaryota</taxon>
        <taxon>Metazoa</taxon>
        <taxon>Spiralia</taxon>
        <taxon>Lophotrochozoa</taxon>
        <taxon>Mollusca</taxon>
        <taxon>Bivalvia</taxon>
        <taxon>Autobranchia</taxon>
        <taxon>Pteriomorphia</taxon>
        <taxon>Pterioida</taxon>
        <taxon>Pterioidea</taxon>
        <taxon>Pteriidae</taxon>
        <taxon>Pteria</taxon>
    </lineage>
</organism>
<feature type="transmembrane region" description="Helical" evidence="1">
    <location>
        <begin position="180"/>
        <end position="199"/>
    </location>
</feature>
<keyword evidence="1" id="KW-0472">Membrane</keyword>
<accession>A0A1P8CZ18</accession>
<protein>
    <submittedName>
        <fullName evidence="2">ATP synthase F0 subunit 6</fullName>
    </submittedName>
</protein>
<evidence type="ECO:0000256" key="1">
    <source>
        <dbReference type="SAM" id="Phobius"/>
    </source>
</evidence>
<keyword evidence="2" id="KW-0496">Mitochondrion</keyword>
<keyword evidence="1" id="KW-1133">Transmembrane helix</keyword>